<sequence>MSKLVREVALDALLQVEENQAYSHLLLNQKVKENHFSKQDVGLMTEMIYGTIQRKNTLDYYLTPYVKHGFESIEQWVHVLLRLSVYQMVFLDRVPDRAVIHEAVTIASKRGHRGISGMVNGILRSFQRQGP</sequence>
<dbReference type="GO" id="GO:0032259">
    <property type="term" value="P:methylation"/>
    <property type="evidence" value="ECO:0007669"/>
    <property type="project" value="UniProtKB-KW"/>
</dbReference>
<dbReference type="Pfam" id="PF01029">
    <property type="entry name" value="NusB"/>
    <property type="match status" value="1"/>
</dbReference>
<dbReference type="GO" id="GO:0006355">
    <property type="term" value="P:regulation of DNA-templated transcription"/>
    <property type="evidence" value="ECO:0007669"/>
    <property type="project" value="InterPro"/>
</dbReference>
<dbReference type="GO" id="GO:0003723">
    <property type="term" value="F:RNA binding"/>
    <property type="evidence" value="ECO:0007669"/>
    <property type="project" value="UniProtKB-KW"/>
</dbReference>
<keyword evidence="3" id="KW-0489">Methyltransferase</keyword>
<dbReference type="InterPro" id="IPR006027">
    <property type="entry name" value="NusB_RsmB_TIM44"/>
</dbReference>
<dbReference type="Gene3D" id="1.10.940.10">
    <property type="entry name" value="NusB-like"/>
    <property type="match status" value="1"/>
</dbReference>
<dbReference type="AlphaFoldDB" id="W4QCT8"/>
<protein>
    <submittedName>
        <fullName evidence="3">Ribosomal RNA small subunit methyltransferase B</fullName>
    </submittedName>
</protein>
<gene>
    <name evidence="3" type="ORF">JCM9152_539</name>
</gene>
<proteinExistence type="predicted"/>
<evidence type="ECO:0000259" key="2">
    <source>
        <dbReference type="Pfam" id="PF01029"/>
    </source>
</evidence>
<evidence type="ECO:0000256" key="1">
    <source>
        <dbReference type="ARBA" id="ARBA00022884"/>
    </source>
</evidence>
<keyword evidence="4" id="KW-1185">Reference proteome</keyword>
<organism evidence="3 4">
    <name type="scientific">Halalkalibacter hemicellulosilyticusJCM 9152</name>
    <dbReference type="NCBI Taxonomy" id="1236971"/>
    <lineage>
        <taxon>Bacteria</taxon>
        <taxon>Bacillati</taxon>
        <taxon>Bacillota</taxon>
        <taxon>Bacilli</taxon>
        <taxon>Bacillales</taxon>
        <taxon>Bacillaceae</taxon>
        <taxon>Halalkalibacter</taxon>
    </lineage>
</organism>
<evidence type="ECO:0000313" key="3">
    <source>
        <dbReference type="EMBL" id="GAE29194.1"/>
    </source>
</evidence>
<dbReference type="Proteomes" id="UP000018895">
    <property type="component" value="Unassembled WGS sequence"/>
</dbReference>
<reference evidence="3" key="1">
    <citation type="journal article" date="2014" name="Genome Announc.">
        <title>Draft Genome Sequences of Three Alkaliphilic Bacillus Strains, Bacillus wakoensis JCM 9140T, Bacillus akibai JCM 9157T, and Bacillus hemicellulosilyticus JCM 9152T.</title>
        <authorList>
            <person name="Yuki M."/>
            <person name="Oshima K."/>
            <person name="Suda W."/>
            <person name="Oshida Y."/>
            <person name="Kitamura K."/>
            <person name="Iida T."/>
            <person name="Hattori M."/>
            <person name="Ohkuma M."/>
        </authorList>
    </citation>
    <scope>NUCLEOTIDE SEQUENCE [LARGE SCALE GENOMIC DNA]</scope>
    <source>
        <strain evidence="3">JCM 9152</strain>
    </source>
</reference>
<name>W4QCT8_9BACI</name>
<evidence type="ECO:0000313" key="4">
    <source>
        <dbReference type="Proteomes" id="UP000018895"/>
    </source>
</evidence>
<accession>W4QCT8</accession>
<dbReference type="InterPro" id="IPR035926">
    <property type="entry name" value="NusB-like_sf"/>
</dbReference>
<dbReference type="STRING" id="1236971.JCM9152_539"/>
<dbReference type="SUPFAM" id="SSF48013">
    <property type="entry name" value="NusB-like"/>
    <property type="match status" value="1"/>
</dbReference>
<dbReference type="EMBL" id="BAUU01000003">
    <property type="protein sequence ID" value="GAE29194.1"/>
    <property type="molecule type" value="Genomic_DNA"/>
</dbReference>
<comment type="caution">
    <text evidence="3">The sequence shown here is derived from an EMBL/GenBank/DDBJ whole genome shotgun (WGS) entry which is preliminary data.</text>
</comment>
<keyword evidence="3" id="KW-0808">Transferase</keyword>
<feature type="domain" description="NusB/RsmB/TIM44" evidence="2">
    <location>
        <begin position="5"/>
        <end position="128"/>
    </location>
</feature>
<dbReference type="GO" id="GO:0008168">
    <property type="term" value="F:methyltransferase activity"/>
    <property type="evidence" value="ECO:0007669"/>
    <property type="project" value="UniProtKB-KW"/>
</dbReference>
<dbReference type="FunFam" id="1.10.940.10:FF:000006">
    <property type="entry name" value="16S rRNA (Cytosine(967)-C(5))-methyltransferase RsmB"/>
    <property type="match status" value="1"/>
</dbReference>
<keyword evidence="1" id="KW-0694">RNA-binding</keyword>